<proteinExistence type="inferred from homology"/>
<evidence type="ECO:0000259" key="3">
    <source>
        <dbReference type="Pfam" id="PF00171"/>
    </source>
</evidence>
<keyword evidence="2" id="KW-0560">Oxidoreductase</keyword>
<dbReference type="PANTHER" id="PTHR42804:SF1">
    <property type="entry name" value="ALDEHYDE DEHYDROGENASE-RELATED"/>
    <property type="match status" value="1"/>
</dbReference>
<dbReference type="Proteomes" id="UP000253606">
    <property type="component" value="Chromosome"/>
</dbReference>
<protein>
    <submittedName>
        <fullName evidence="4">Putative aldehyde dehydrogenase (NAD+)</fullName>
    </submittedName>
</protein>
<dbReference type="RefSeq" id="WP_114208053.1">
    <property type="nucleotide sequence ID" value="NZ_CP030840.1"/>
</dbReference>
<sequence length="507" mass="54010">MRARVGAGFAEKGNGMDAAATEHMATLIGKARDAQQAWAGVPLQDRLRILRGFRHALAESADDIAATIPNHLPGSLQRTHADTLVSEVLPLAEACRFLEREATSILAPYSPGSDNRPFWLRGVSTEIRREPIGIVLIIGPGNYPLFLPGVQALQGLAAGNAVLWKPAHGGGTAAKACRLLLIASGIDPSLLQVLEEAPTAATAAIRSGVDKVFLTGSAATGTTVLHELAETLTPSVMELSGCDAVFVLDGADLGRTAEALAFGMRLNGSATCMAPRRVFATTAVAERLGGLLEDALSALDPVHVPEKTSDLLQELMFDAENKGAHFRLNGFNRAIRAQAGGTLLHPTLVTQATADMDLCRTDLFAPVLSIIEVSNEDEAIEADSRCPYALTAAVFGRPHEAQRLASRIPAGSVLINDIIVSTADPRAPFGGRKRSGFGATRGREGLLEMTTFKTIQTQIAKDRRAYAPPTPHHSQFIAGYIRAAHGGSWRSRMQGAREFLRAMMKLK</sequence>
<evidence type="ECO:0000313" key="5">
    <source>
        <dbReference type="Proteomes" id="UP000253606"/>
    </source>
</evidence>
<dbReference type="KEGG" id="abas:ACPOL_3673"/>
<dbReference type="InterPro" id="IPR015590">
    <property type="entry name" value="Aldehyde_DH_dom"/>
</dbReference>
<dbReference type="AlphaFoldDB" id="A0A2Z5G2A8"/>
<dbReference type="EMBL" id="CP030840">
    <property type="protein sequence ID" value="AXC12954.1"/>
    <property type="molecule type" value="Genomic_DNA"/>
</dbReference>
<name>A0A2Z5G2A8_9BACT</name>
<dbReference type="InterPro" id="IPR016162">
    <property type="entry name" value="Ald_DH_N"/>
</dbReference>
<dbReference type="GO" id="GO:0016620">
    <property type="term" value="F:oxidoreductase activity, acting on the aldehyde or oxo group of donors, NAD or NADP as acceptor"/>
    <property type="evidence" value="ECO:0007669"/>
    <property type="project" value="InterPro"/>
</dbReference>
<evidence type="ECO:0000313" key="4">
    <source>
        <dbReference type="EMBL" id="AXC12954.1"/>
    </source>
</evidence>
<dbReference type="PANTHER" id="PTHR42804">
    <property type="entry name" value="ALDEHYDE DEHYDROGENASE"/>
    <property type="match status" value="1"/>
</dbReference>
<evidence type="ECO:0000256" key="2">
    <source>
        <dbReference type="ARBA" id="ARBA00023002"/>
    </source>
</evidence>
<dbReference type="OrthoDB" id="9812625at2"/>
<dbReference type="InterPro" id="IPR016161">
    <property type="entry name" value="Ald_DH/histidinol_DH"/>
</dbReference>
<dbReference type="SUPFAM" id="SSF53720">
    <property type="entry name" value="ALDH-like"/>
    <property type="match status" value="1"/>
</dbReference>
<organism evidence="4 5">
    <name type="scientific">Acidisarcina polymorpha</name>
    <dbReference type="NCBI Taxonomy" id="2211140"/>
    <lineage>
        <taxon>Bacteria</taxon>
        <taxon>Pseudomonadati</taxon>
        <taxon>Acidobacteriota</taxon>
        <taxon>Terriglobia</taxon>
        <taxon>Terriglobales</taxon>
        <taxon>Acidobacteriaceae</taxon>
        <taxon>Acidisarcina</taxon>
    </lineage>
</organism>
<reference evidence="4 5" key="1">
    <citation type="journal article" date="2018" name="Front. Microbiol.">
        <title>Hydrolytic Capabilities as a Key to Environmental Success: Chitinolytic and Cellulolytic Acidobacteria From Acidic Sub-arctic Soils and Boreal Peatlands.</title>
        <authorList>
            <person name="Belova S.E."/>
            <person name="Ravin N.V."/>
            <person name="Pankratov T.A."/>
            <person name="Rakitin A.L."/>
            <person name="Ivanova A.A."/>
            <person name="Beletsky A.V."/>
            <person name="Mardanov A.V."/>
            <person name="Sinninghe Damste J.S."/>
            <person name="Dedysh S.N."/>
        </authorList>
    </citation>
    <scope>NUCLEOTIDE SEQUENCE [LARGE SCALE GENOMIC DNA]</scope>
    <source>
        <strain evidence="4 5">SBC82</strain>
    </source>
</reference>
<dbReference type="InterPro" id="IPR016163">
    <property type="entry name" value="Ald_DH_C"/>
</dbReference>
<evidence type="ECO:0000256" key="1">
    <source>
        <dbReference type="ARBA" id="ARBA00009986"/>
    </source>
</evidence>
<keyword evidence="5" id="KW-1185">Reference proteome</keyword>
<dbReference type="Pfam" id="PF00171">
    <property type="entry name" value="Aldedh"/>
    <property type="match status" value="1"/>
</dbReference>
<dbReference type="Gene3D" id="3.40.605.10">
    <property type="entry name" value="Aldehyde Dehydrogenase, Chain A, domain 1"/>
    <property type="match status" value="1"/>
</dbReference>
<accession>A0A2Z5G2A8</accession>
<dbReference type="Gene3D" id="3.40.309.10">
    <property type="entry name" value="Aldehyde Dehydrogenase, Chain A, domain 2"/>
    <property type="match status" value="1"/>
</dbReference>
<feature type="domain" description="Aldehyde dehydrogenase" evidence="3">
    <location>
        <begin position="17"/>
        <end position="455"/>
    </location>
</feature>
<gene>
    <name evidence="4" type="ORF">ACPOL_3673</name>
</gene>
<comment type="similarity">
    <text evidence="1">Belongs to the aldehyde dehydrogenase family.</text>
</comment>